<evidence type="ECO:0000256" key="3">
    <source>
        <dbReference type="ARBA" id="ARBA00022553"/>
    </source>
</evidence>
<dbReference type="SUPFAM" id="SSF55874">
    <property type="entry name" value="ATPase domain of HSP90 chaperone/DNA topoisomerase II/histidine kinase"/>
    <property type="match status" value="1"/>
</dbReference>
<dbReference type="PANTHER" id="PTHR43065:SF42">
    <property type="entry name" value="TWO-COMPONENT SENSOR PPRA"/>
    <property type="match status" value="1"/>
</dbReference>
<dbReference type="Proteomes" id="UP000199119">
    <property type="component" value="Unassembled WGS sequence"/>
</dbReference>
<dbReference type="InterPro" id="IPR035965">
    <property type="entry name" value="PAS-like_dom_sf"/>
</dbReference>
<dbReference type="Pfam" id="PF08448">
    <property type="entry name" value="PAS_4"/>
    <property type="match status" value="1"/>
</dbReference>
<dbReference type="Gene3D" id="3.40.50.2300">
    <property type="match status" value="1"/>
</dbReference>
<evidence type="ECO:0000256" key="2">
    <source>
        <dbReference type="ARBA" id="ARBA00012438"/>
    </source>
</evidence>
<dbReference type="InterPro" id="IPR003661">
    <property type="entry name" value="HisK_dim/P_dom"/>
</dbReference>
<dbReference type="STRING" id="1177982.SAMN04489711_109119"/>
<dbReference type="SMART" id="SM00091">
    <property type="entry name" value="PAS"/>
    <property type="match status" value="1"/>
</dbReference>
<dbReference type="PROSITE" id="PS50110">
    <property type="entry name" value="RESPONSE_REGULATORY"/>
    <property type="match status" value="1"/>
</dbReference>
<dbReference type="InterPro" id="IPR036097">
    <property type="entry name" value="HisK_dim/P_sf"/>
</dbReference>
<dbReference type="InterPro" id="IPR001789">
    <property type="entry name" value="Sig_transdc_resp-reg_receiver"/>
</dbReference>
<dbReference type="InterPro" id="IPR003594">
    <property type="entry name" value="HATPase_dom"/>
</dbReference>
<dbReference type="SUPFAM" id="SSF47384">
    <property type="entry name" value="Homodimeric domain of signal transducing histidine kinase"/>
    <property type="match status" value="1"/>
</dbReference>
<dbReference type="RefSeq" id="WP_245785233.1">
    <property type="nucleotide sequence ID" value="NZ_FONX01000009.1"/>
</dbReference>
<comment type="catalytic activity">
    <reaction evidence="1">
        <text>ATP + protein L-histidine = ADP + protein N-phospho-L-histidine.</text>
        <dbReference type="EC" id="2.7.13.3"/>
    </reaction>
</comment>
<sequence length="705" mass="77288">MLVPTVVSTDFPKASGRMSEKVRLYDWSDHPLGPPAQWPLILRFALESMLATHIPACLMWGRDHFFFYNDAYGTILGEKPEALGLPASLVWAEVWPAILPLVERSFGGETIFVEDYALDIYRHGVSETAYFTFCYSPLRDERGEVVGILDTVMETTGKVIAETRLREQNASLEKLVSARTADRNRLWQNSDALLVVTRFDGVIVTVNPGWTAALGWTEEETVGRHILSFAHPDETSAVLGELDRLRGGAERSQATQQFRHRDGSDRCISWTSIPADGFIQGVGRDITQERAQAQALHDAEERLRQSQKMEAVGQLTGGIAHDLNNMLQGIVLPLQLIRQRVAQQRYGDVSRYVDAGLASARRAGSLTQRLLAFSRRQPLDSRAVDLGESLRGLETVLRTTCGENITMAMELDDNGWRALTDAHQFESAILNLAINARDAMPQGGQLRISVRSCSLGEQQASQHQGLEPGDYVCVTVADTGTGMPREVIERAFDPFFTTKPIGQGTGLGLSMIYGYMRQTGGLAVIDSAEGQGTRVHLYFVRTEAPEAEQRHEVLDSQPADKRPDSVLVVEDDDTVRSLAVELLRDMGFQVMQAASGTEAMALLSGALHFDLLLSDVGLPGPNGRQVADFAREKLSGIRVILMTGYAEQAAMNPNFLGPQMELLVKPFDAQALVSKVRGVMGLAPAGDGREGADGEATAGEAYPLY</sequence>
<dbReference type="EC" id="2.7.13.3" evidence="2"/>
<feature type="domain" description="Response regulatory" evidence="6">
    <location>
        <begin position="565"/>
        <end position="680"/>
    </location>
</feature>
<dbReference type="SUPFAM" id="SSF52172">
    <property type="entry name" value="CheY-like"/>
    <property type="match status" value="1"/>
</dbReference>
<dbReference type="PROSITE" id="PS50112">
    <property type="entry name" value="PAS"/>
    <property type="match status" value="1"/>
</dbReference>
<dbReference type="Gene3D" id="3.30.450.20">
    <property type="entry name" value="PAS domain"/>
    <property type="match status" value="2"/>
</dbReference>
<dbReference type="PRINTS" id="PR00344">
    <property type="entry name" value="BCTRLSENSOR"/>
</dbReference>
<accession>A0A1I2F517</accession>
<feature type="domain" description="PAS" evidence="7">
    <location>
        <begin position="179"/>
        <end position="249"/>
    </location>
</feature>
<evidence type="ECO:0000259" key="6">
    <source>
        <dbReference type="PROSITE" id="PS50110"/>
    </source>
</evidence>
<dbReference type="SMART" id="SM00388">
    <property type="entry name" value="HisKA"/>
    <property type="match status" value="1"/>
</dbReference>
<proteinExistence type="predicted"/>
<evidence type="ECO:0000313" key="8">
    <source>
        <dbReference type="EMBL" id="SFE99947.1"/>
    </source>
</evidence>
<keyword evidence="3 4" id="KW-0597">Phosphoprotein</keyword>
<organism evidence="8 9">
    <name type="scientific">Paracidovorax wautersii</name>
    <dbReference type="NCBI Taxonomy" id="1177982"/>
    <lineage>
        <taxon>Bacteria</taxon>
        <taxon>Pseudomonadati</taxon>
        <taxon>Pseudomonadota</taxon>
        <taxon>Betaproteobacteria</taxon>
        <taxon>Burkholderiales</taxon>
        <taxon>Comamonadaceae</taxon>
        <taxon>Paracidovorax</taxon>
    </lineage>
</organism>
<dbReference type="Gene3D" id="3.30.565.10">
    <property type="entry name" value="Histidine kinase-like ATPase, C-terminal domain"/>
    <property type="match status" value="1"/>
</dbReference>
<keyword evidence="9" id="KW-1185">Reference proteome</keyword>
<dbReference type="InterPro" id="IPR013656">
    <property type="entry name" value="PAS_4"/>
</dbReference>
<dbReference type="CDD" id="cd00082">
    <property type="entry name" value="HisKA"/>
    <property type="match status" value="1"/>
</dbReference>
<dbReference type="Pfam" id="PF00512">
    <property type="entry name" value="HisKA"/>
    <property type="match status" value="1"/>
</dbReference>
<dbReference type="PANTHER" id="PTHR43065">
    <property type="entry name" value="SENSOR HISTIDINE KINASE"/>
    <property type="match status" value="1"/>
</dbReference>
<dbReference type="InterPro" id="IPR000014">
    <property type="entry name" value="PAS"/>
</dbReference>
<dbReference type="NCBIfam" id="TIGR00229">
    <property type="entry name" value="sensory_box"/>
    <property type="match status" value="1"/>
</dbReference>
<protein>
    <recommendedName>
        <fullName evidence="2">histidine kinase</fullName>
        <ecNumber evidence="2">2.7.13.3</ecNumber>
    </recommendedName>
</protein>
<dbReference type="CDD" id="cd00130">
    <property type="entry name" value="PAS"/>
    <property type="match status" value="1"/>
</dbReference>
<reference evidence="9" key="1">
    <citation type="submission" date="2016-10" db="EMBL/GenBank/DDBJ databases">
        <authorList>
            <person name="Varghese N."/>
            <person name="Submissions S."/>
        </authorList>
    </citation>
    <scope>NUCLEOTIDE SEQUENCE [LARGE SCALE GENOMIC DNA]</scope>
    <source>
        <strain evidence="9">DSM 27981</strain>
    </source>
</reference>
<name>A0A1I2F517_9BURK</name>
<gene>
    <name evidence="8" type="ORF">SAMN04489711_109119</name>
</gene>
<dbReference type="Pfam" id="PF00072">
    <property type="entry name" value="Response_reg"/>
    <property type="match status" value="1"/>
</dbReference>
<dbReference type="SUPFAM" id="SSF55785">
    <property type="entry name" value="PYP-like sensor domain (PAS domain)"/>
    <property type="match status" value="1"/>
</dbReference>
<dbReference type="SMART" id="SM00387">
    <property type="entry name" value="HATPase_c"/>
    <property type="match status" value="1"/>
</dbReference>
<evidence type="ECO:0000313" key="9">
    <source>
        <dbReference type="Proteomes" id="UP000199119"/>
    </source>
</evidence>
<dbReference type="InterPro" id="IPR004358">
    <property type="entry name" value="Sig_transdc_His_kin-like_C"/>
</dbReference>
<evidence type="ECO:0000259" key="7">
    <source>
        <dbReference type="PROSITE" id="PS50112"/>
    </source>
</evidence>
<dbReference type="EMBL" id="FONX01000009">
    <property type="protein sequence ID" value="SFE99947.1"/>
    <property type="molecule type" value="Genomic_DNA"/>
</dbReference>
<evidence type="ECO:0000256" key="4">
    <source>
        <dbReference type="PROSITE-ProRule" id="PRU00169"/>
    </source>
</evidence>
<dbReference type="InterPro" id="IPR005467">
    <property type="entry name" value="His_kinase_dom"/>
</dbReference>
<dbReference type="PROSITE" id="PS50109">
    <property type="entry name" value="HIS_KIN"/>
    <property type="match status" value="1"/>
</dbReference>
<evidence type="ECO:0000256" key="1">
    <source>
        <dbReference type="ARBA" id="ARBA00000085"/>
    </source>
</evidence>
<feature type="domain" description="Histidine kinase" evidence="5">
    <location>
        <begin position="318"/>
        <end position="543"/>
    </location>
</feature>
<dbReference type="InterPro" id="IPR036890">
    <property type="entry name" value="HATPase_C_sf"/>
</dbReference>
<dbReference type="SMART" id="SM00448">
    <property type="entry name" value="REC"/>
    <property type="match status" value="1"/>
</dbReference>
<dbReference type="InterPro" id="IPR011006">
    <property type="entry name" value="CheY-like_superfamily"/>
</dbReference>
<evidence type="ECO:0000259" key="5">
    <source>
        <dbReference type="PROSITE" id="PS50109"/>
    </source>
</evidence>
<dbReference type="AlphaFoldDB" id="A0A1I2F517"/>
<dbReference type="Gene3D" id="1.10.287.130">
    <property type="match status" value="1"/>
</dbReference>
<dbReference type="GO" id="GO:0000155">
    <property type="term" value="F:phosphorelay sensor kinase activity"/>
    <property type="evidence" value="ECO:0007669"/>
    <property type="project" value="InterPro"/>
</dbReference>
<dbReference type="Pfam" id="PF02518">
    <property type="entry name" value="HATPase_c"/>
    <property type="match status" value="1"/>
</dbReference>
<feature type="modified residue" description="4-aspartylphosphate" evidence="4">
    <location>
        <position position="615"/>
    </location>
</feature>